<feature type="compositionally biased region" description="Pro residues" evidence="1">
    <location>
        <begin position="229"/>
        <end position="239"/>
    </location>
</feature>
<accession>A0A2M7G9Z6</accession>
<evidence type="ECO:0000256" key="1">
    <source>
        <dbReference type="SAM" id="MobiDB-lite"/>
    </source>
</evidence>
<sequence>MPFGDIEFVLMQLRAQNLENQEIKTRNTYRTVARNYGDVNLEMTAELTRNVTVPSNIATYSMPMGTPLFIESMRADSVRYAGLVSSSGSATTLSLDKSQTPFESLLHVGEEIEVNGEQRTITNLGVAGNTVTVTVGAAFTNLVGGVVPLGSMVLIKGHDFVNPHMTAVNRLTDKYGSNIIDDNRYQVDRLTGLIRYRPSFGSLNNSIWHPDAQLNKPYYFGREMEIRRIPPPAGPPDPPNGLGDGVANNEQLGMRDDPVASGSNPLVPIAAPNVLTNYGRSYPDGEFSNIRITAPPGVTFEVELNGAKLAIYSDPTNGAGANLTIPFFDPDFNNDQLKGAQDIDPDVYIQRFLKNGNNNLVIKATSTVAGQNGIRVEGIFNGVNLETGAVAGIKPHSASSVITSDWSASQHSVLGIAGKVDYDLGDRVRLEDVNDEIQKAQGVLESLTTLISGIDINPLNSLLSIIR</sequence>
<comment type="caution">
    <text evidence="2">The sequence shown here is derived from an EMBL/GenBank/DDBJ whole genome shotgun (WGS) entry which is preliminary data.</text>
</comment>
<dbReference type="EMBL" id="PFFQ01000006">
    <property type="protein sequence ID" value="PIW18971.1"/>
    <property type="molecule type" value="Genomic_DNA"/>
</dbReference>
<gene>
    <name evidence="2" type="ORF">COW36_02355</name>
</gene>
<dbReference type="Proteomes" id="UP000231019">
    <property type="component" value="Unassembled WGS sequence"/>
</dbReference>
<organism evidence="2 3">
    <name type="scientific">bacterium (Candidatus Blackallbacteria) CG17_big_fil_post_rev_8_21_14_2_50_48_46</name>
    <dbReference type="NCBI Taxonomy" id="2014261"/>
    <lineage>
        <taxon>Bacteria</taxon>
        <taxon>Candidatus Blackallbacteria</taxon>
    </lineage>
</organism>
<feature type="region of interest" description="Disordered" evidence="1">
    <location>
        <begin position="228"/>
        <end position="261"/>
    </location>
</feature>
<protein>
    <submittedName>
        <fullName evidence="2">Uncharacterized protein</fullName>
    </submittedName>
</protein>
<name>A0A2M7G9Z6_9BACT</name>
<evidence type="ECO:0000313" key="2">
    <source>
        <dbReference type="EMBL" id="PIW18971.1"/>
    </source>
</evidence>
<evidence type="ECO:0000313" key="3">
    <source>
        <dbReference type="Proteomes" id="UP000231019"/>
    </source>
</evidence>
<reference evidence="2 3" key="1">
    <citation type="submission" date="2017-09" db="EMBL/GenBank/DDBJ databases">
        <title>Depth-based differentiation of microbial function through sediment-hosted aquifers and enrichment of novel symbionts in the deep terrestrial subsurface.</title>
        <authorList>
            <person name="Probst A.J."/>
            <person name="Ladd B."/>
            <person name="Jarett J.K."/>
            <person name="Geller-Mcgrath D.E."/>
            <person name="Sieber C.M."/>
            <person name="Emerson J.B."/>
            <person name="Anantharaman K."/>
            <person name="Thomas B.C."/>
            <person name="Malmstrom R."/>
            <person name="Stieglmeier M."/>
            <person name="Klingl A."/>
            <person name="Woyke T."/>
            <person name="Ryan C.M."/>
            <person name="Banfield J.F."/>
        </authorList>
    </citation>
    <scope>NUCLEOTIDE SEQUENCE [LARGE SCALE GENOMIC DNA]</scope>
    <source>
        <strain evidence="2">CG17_big_fil_post_rev_8_21_14_2_50_48_46</strain>
    </source>
</reference>
<proteinExistence type="predicted"/>
<dbReference type="AlphaFoldDB" id="A0A2M7G9Z6"/>